<dbReference type="InterPro" id="IPR038592">
    <property type="entry name" value="CheD-like_sf"/>
</dbReference>
<dbReference type="PANTHER" id="PTHR35147">
    <property type="entry name" value="CHEMORECEPTOR GLUTAMINE DEAMIDASE CHED-RELATED"/>
    <property type="match status" value="1"/>
</dbReference>
<dbReference type="AlphaFoldDB" id="A0A0J8G1E8"/>
<sequence length="173" mass="19430">MPDKRSSNEVFLNPGEWFFGSGAIRLRTVLGSCVALVFWHPRHLLGGMCHYLLPQRAVVKSRALDGRYGNEALELLLDRIHASKARPSEFRISVFGGGNMFPGLMRPDNHYVGQRNVEQARHLLNLHQLHCHNFHVEGVGYRTVVFDLANGDIELNYLALQKNSGSPVGERAT</sequence>
<evidence type="ECO:0000313" key="5">
    <source>
        <dbReference type="Proteomes" id="UP000037551"/>
    </source>
</evidence>
<evidence type="ECO:0000256" key="3">
    <source>
        <dbReference type="HAMAP-Rule" id="MF_01440"/>
    </source>
</evidence>
<dbReference type="Proteomes" id="UP000037551">
    <property type="component" value="Unassembled WGS sequence"/>
</dbReference>
<reference evidence="4 5" key="1">
    <citation type="submission" date="2015-06" db="EMBL/GenBank/DDBJ databases">
        <title>Draft genome sequence of an Antarctic Pseudomonas sp. strain KG01 with full potential for biotechnological applications.</title>
        <authorList>
            <person name="Pavlov M.S."/>
            <person name="Lira F."/>
            <person name="Martinez J.L."/>
            <person name="Marshall S.H."/>
        </authorList>
    </citation>
    <scope>NUCLEOTIDE SEQUENCE [LARGE SCALE GENOMIC DNA]</scope>
    <source>
        <strain evidence="4 5">KG01</strain>
    </source>
</reference>
<dbReference type="GO" id="GO:0050568">
    <property type="term" value="F:protein-glutamine glutaminase activity"/>
    <property type="evidence" value="ECO:0007669"/>
    <property type="project" value="UniProtKB-UniRule"/>
</dbReference>
<comment type="function">
    <text evidence="3">Probably deamidates glutamine residues to glutamate on methyl-accepting chemotaxis receptors (MCPs), playing an important role in chemotaxis.</text>
</comment>
<evidence type="ECO:0000256" key="2">
    <source>
        <dbReference type="ARBA" id="ARBA00022801"/>
    </source>
</evidence>
<keyword evidence="2 3" id="KW-0378">Hydrolase</keyword>
<comment type="caution">
    <text evidence="4">The sequence shown here is derived from an EMBL/GenBank/DDBJ whole genome shotgun (WGS) entry which is preliminary data.</text>
</comment>
<evidence type="ECO:0000256" key="1">
    <source>
        <dbReference type="ARBA" id="ARBA00022500"/>
    </source>
</evidence>
<gene>
    <name evidence="3" type="primary">cheD</name>
    <name evidence="4" type="ORF">ACR52_16830</name>
</gene>
<dbReference type="EC" id="3.5.1.44" evidence="3"/>
<dbReference type="GO" id="GO:0006935">
    <property type="term" value="P:chemotaxis"/>
    <property type="evidence" value="ECO:0007669"/>
    <property type="project" value="UniProtKB-UniRule"/>
</dbReference>
<dbReference type="Gene3D" id="3.30.1330.200">
    <property type="match status" value="1"/>
</dbReference>
<keyword evidence="1 3" id="KW-0145">Chemotaxis</keyword>
<comment type="catalytic activity">
    <reaction evidence="3">
        <text>L-glutaminyl-[protein] + H2O = L-glutamyl-[protein] + NH4(+)</text>
        <dbReference type="Rhea" id="RHEA:16441"/>
        <dbReference type="Rhea" id="RHEA-COMP:10207"/>
        <dbReference type="Rhea" id="RHEA-COMP:10208"/>
        <dbReference type="ChEBI" id="CHEBI:15377"/>
        <dbReference type="ChEBI" id="CHEBI:28938"/>
        <dbReference type="ChEBI" id="CHEBI:29973"/>
        <dbReference type="ChEBI" id="CHEBI:30011"/>
        <dbReference type="EC" id="3.5.1.44"/>
    </reaction>
</comment>
<dbReference type="PANTHER" id="PTHR35147:SF3">
    <property type="entry name" value="CHEMORECEPTOR GLUTAMINE DEAMIDASE CHED 1-RELATED"/>
    <property type="match status" value="1"/>
</dbReference>
<keyword evidence="5" id="KW-1185">Reference proteome</keyword>
<dbReference type="HAMAP" id="MF_01440">
    <property type="entry name" value="CheD"/>
    <property type="match status" value="1"/>
</dbReference>
<dbReference type="EMBL" id="LFMW01000011">
    <property type="protein sequence ID" value="KMT54493.1"/>
    <property type="molecule type" value="Genomic_DNA"/>
</dbReference>
<dbReference type="STRING" id="1674920.ACR52_16830"/>
<organism evidence="4 5">
    <name type="scientific">Pseudomonas fildesensis</name>
    <dbReference type="NCBI Taxonomy" id="1674920"/>
    <lineage>
        <taxon>Bacteria</taxon>
        <taxon>Pseudomonadati</taxon>
        <taxon>Pseudomonadota</taxon>
        <taxon>Gammaproteobacteria</taxon>
        <taxon>Pseudomonadales</taxon>
        <taxon>Pseudomonadaceae</taxon>
        <taxon>Pseudomonas</taxon>
    </lineage>
</organism>
<dbReference type="OrthoDB" id="9807202at2"/>
<comment type="similarity">
    <text evidence="3">Belongs to the CheD family.</text>
</comment>
<dbReference type="SUPFAM" id="SSF64438">
    <property type="entry name" value="CNF1/YfiH-like putative cysteine hydrolases"/>
    <property type="match status" value="1"/>
</dbReference>
<dbReference type="Pfam" id="PF03975">
    <property type="entry name" value="CheD"/>
    <property type="match status" value="1"/>
</dbReference>
<dbReference type="PATRIC" id="fig|1674920.3.peg.1297"/>
<dbReference type="InterPro" id="IPR011324">
    <property type="entry name" value="Cytotoxic_necrot_fac-like_cat"/>
</dbReference>
<accession>A0A0J8G1E8</accession>
<evidence type="ECO:0000313" key="4">
    <source>
        <dbReference type="EMBL" id="KMT54493.1"/>
    </source>
</evidence>
<proteinExistence type="inferred from homology"/>
<dbReference type="RefSeq" id="WP_048726453.1">
    <property type="nucleotide sequence ID" value="NZ_JBJGXJ010000006.1"/>
</dbReference>
<dbReference type="CDD" id="cd16352">
    <property type="entry name" value="CheD"/>
    <property type="match status" value="1"/>
</dbReference>
<dbReference type="InterPro" id="IPR005659">
    <property type="entry name" value="Chemorcpt_Glu_NH3ase_CheD"/>
</dbReference>
<name>A0A0J8G1E8_9PSED</name>
<protein>
    <recommendedName>
        <fullName evidence="3">Probable chemoreceptor glutamine deamidase CheD</fullName>
        <ecNumber evidence="3">3.5.1.44</ecNumber>
    </recommendedName>
</protein>